<dbReference type="Gene3D" id="3.40.630.10">
    <property type="entry name" value="Zn peptidases"/>
    <property type="match status" value="1"/>
</dbReference>
<feature type="domain" description="PA" evidence="3">
    <location>
        <begin position="146"/>
        <end position="231"/>
    </location>
</feature>
<feature type="chain" id="PRO_5042216407" evidence="2">
    <location>
        <begin position="19"/>
        <end position="750"/>
    </location>
</feature>
<dbReference type="InterPro" id="IPR007484">
    <property type="entry name" value="Peptidase_M28"/>
</dbReference>
<dbReference type="InterPro" id="IPR003137">
    <property type="entry name" value="PA_domain"/>
</dbReference>
<dbReference type="InterPro" id="IPR007365">
    <property type="entry name" value="TFR-like_dimer_dom"/>
</dbReference>
<dbReference type="Pfam" id="PF04389">
    <property type="entry name" value="Peptidase_M28"/>
    <property type="match status" value="1"/>
</dbReference>
<feature type="domain" description="Transferrin receptor-like dimerisation" evidence="4">
    <location>
        <begin position="624"/>
        <end position="733"/>
    </location>
</feature>
<dbReference type="FunFam" id="3.40.630.10:FF:000101">
    <property type="entry name" value="N-acetylated alpha-linked acidic dipeptidase like 1"/>
    <property type="match status" value="1"/>
</dbReference>
<dbReference type="Pfam" id="PF02225">
    <property type="entry name" value="PA"/>
    <property type="match status" value="1"/>
</dbReference>
<comment type="caution">
    <text evidence="6">The sequence shown here is derived from an EMBL/GenBank/DDBJ whole genome shotgun (WGS) entry which is preliminary data.</text>
</comment>
<evidence type="ECO:0000259" key="3">
    <source>
        <dbReference type="Pfam" id="PF02225"/>
    </source>
</evidence>
<dbReference type="AlphaFoldDB" id="A0AAE3R3T6"/>
<evidence type="ECO:0000259" key="5">
    <source>
        <dbReference type="Pfam" id="PF04389"/>
    </source>
</evidence>
<dbReference type="Proteomes" id="UP001232063">
    <property type="component" value="Unassembled WGS sequence"/>
</dbReference>
<evidence type="ECO:0000256" key="2">
    <source>
        <dbReference type="SAM" id="SignalP"/>
    </source>
</evidence>
<dbReference type="Gene3D" id="3.50.30.30">
    <property type="match status" value="1"/>
</dbReference>
<protein>
    <submittedName>
        <fullName evidence="6">Transferrin receptor-like dimerization domain-containing protein</fullName>
    </submittedName>
</protein>
<dbReference type="RefSeq" id="WP_314510559.1">
    <property type="nucleotide sequence ID" value="NZ_JASJOU010000002.1"/>
</dbReference>
<proteinExistence type="inferred from homology"/>
<name>A0AAE3R3T6_9BACT</name>
<keyword evidence="2" id="KW-0732">Signal</keyword>
<evidence type="ECO:0000313" key="6">
    <source>
        <dbReference type="EMBL" id="MDJ1501064.1"/>
    </source>
</evidence>
<dbReference type="Gene3D" id="1.20.930.40">
    <property type="entry name" value="Transferrin receptor-like, dimerisation domain"/>
    <property type="match status" value="1"/>
</dbReference>
<dbReference type="EMBL" id="JASJOU010000002">
    <property type="protein sequence ID" value="MDJ1501064.1"/>
    <property type="molecule type" value="Genomic_DNA"/>
</dbReference>
<evidence type="ECO:0000256" key="1">
    <source>
        <dbReference type="ARBA" id="ARBA00005634"/>
    </source>
</evidence>
<comment type="similarity">
    <text evidence="1">Belongs to the peptidase M28 family. M28B subfamily.</text>
</comment>
<dbReference type="PANTHER" id="PTHR10404">
    <property type="entry name" value="N-ACETYLATED-ALPHA-LINKED ACIDIC DIPEPTIDASE"/>
    <property type="match status" value="1"/>
</dbReference>
<keyword evidence="7" id="KW-1185">Reference proteome</keyword>
<accession>A0AAE3R3T6</accession>
<dbReference type="InterPro" id="IPR046450">
    <property type="entry name" value="PA_dom_sf"/>
</dbReference>
<evidence type="ECO:0000313" key="7">
    <source>
        <dbReference type="Proteomes" id="UP001232063"/>
    </source>
</evidence>
<organism evidence="6 7">
    <name type="scientific">Xanthocytophaga agilis</name>
    <dbReference type="NCBI Taxonomy" id="3048010"/>
    <lineage>
        <taxon>Bacteria</taxon>
        <taxon>Pseudomonadati</taxon>
        <taxon>Bacteroidota</taxon>
        <taxon>Cytophagia</taxon>
        <taxon>Cytophagales</taxon>
        <taxon>Rhodocytophagaceae</taxon>
        <taxon>Xanthocytophaga</taxon>
    </lineage>
</organism>
<dbReference type="SUPFAM" id="SSF52025">
    <property type="entry name" value="PA domain"/>
    <property type="match status" value="1"/>
</dbReference>
<dbReference type="InterPro" id="IPR036757">
    <property type="entry name" value="TFR-like_dimer_dom_sf"/>
</dbReference>
<feature type="signal peptide" evidence="2">
    <location>
        <begin position="1"/>
        <end position="18"/>
    </location>
</feature>
<reference evidence="6" key="1">
    <citation type="submission" date="2023-05" db="EMBL/GenBank/DDBJ databases">
        <authorList>
            <person name="Zhang X."/>
        </authorList>
    </citation>
    <scope>NUCLEOTIDE SEQUENCE</scope>
    <source>
        <strain evidence="6">BD1B2-1</strain>
    </source>
</reference>
<sequence length="750" mass="82552">MKKIYLFCLLLGPMLSFAQSKSIYGYTPQSASAELKWEEQFDGYLKASNLDSWMKRLAGRPHHLGSAYGKANAEFMRDLFKSWGFDAEIETYQVLFPTPKIRVLEMTSPQKFKAKLSEPALKEDATSSQTSEQLPVYNCWSPDGEVTAELVFVNYGVPDDYEQLERLGIDVKGKIVIAKYGGSWRGIKPKVAQEHGAIGCIIYSDPKEDGYFQGDVYPKGPFRSAAGAQRGSVEDMPIYPGDPLTPGYGATPDAKRIDRNEAANLLKIPVLPISYGDAQPLLAALTGPVAPEKWRGALPITYHIGPGPAKVHLKLSFDWKLVPCYNVIAKLKGSEFPDQWVIRGNHHDAWVNGADDPISGMVAVLEEARAVGELVKAGWKSKRTLVYCAWDGEEPSLIGSTEWAEHHAAELQQKAVAYINSDGNGRGFLFAGGSHSLETLVSEIARDVTDPQTGISILERSKSLQLTHAATTKNKKELLAKKNLTIGALGSGSDYTPFIQHLGIPSLNLGFGGESESGDYHSIYDSYDMYKRFKDPKFDYGIALVKAGGRATLRLANADILPFDFKSFHKTVNTYLGEVTTLLETLRESTDVENQLITEKRYVYAADPTEKYIPPTAKSVVPYLNFASLQNAVAGLEKAASQYSDVQAASIKAGTNWTQLNPSLYRAEQKLLSDKGLPRRPWYKHTIYAPGFYTGYGVKTLPGVREAIEQRNWEEAQEQIEIAAKSIQAYTEAINAVSSQVNPAGVSGGK</sequence>
<feature type="domain" description="Peptidase M28" evidence="5">
    <location>
        <begin position="326"/>
        <end position="528"/>
    </location>
</feature>
<dbReference type="PANTHER" id="PTHR10404:SF46">
    <property type="entry name" value="VACUOLAR PROTEIN SORTING-ASSOCIATED PROTEIN 70"/>
    <property type="match status" value="1"/>
</dbReference>
<keyword evidence="6" id="KW-0675">Receptor</keyword>
<dbReference type="Pfam" id="PF04253">
    <property type="entry name" value="TFR_dimer"/>
    <property type="match status" value="1"/>
</dbReference>
<gene>
    <name evidence="6" type="ORF">QNI22_10410</name>
</gene>
<evidence type="ECO:0000259" key="4">
    <source>
        <dbReference type="Pfam" id="PF04253"/>
    </source>
</evidence>
<dbReference type="InterPro" id="IPR039373">
    <property type="entry name" value="Peptidase_M28B"/>
</dbReference>
<dbReference type="CDD" id="cd02121">
    <property type="entry name" value="PA_GCPII_like"/>
    <property type="match status" value="1"/>
</dbReference>
<dbReference type="SUPFAM" id="SSF53187">
    <property type="entry name" value="Zn-dependent exopeptidases"/>
    <property type="match status" value="1"/>
</dbReference>
<dbReference type="SUPFAM" id="SSF47672">
    <property type="entry name" value="Transferrin receptor-like dimerisation domain"/>
    <property type="match status" value="1"/>
</dbReference>